<feature type="transmembrane region" description="Helical" evidence="1">
    <location>
        <begin position="158"/>
        <end position="175"/>
    </location>
</feature>
<feature type="transmembrane region" description="Helical" evidence="1">
    <location>
        <begin position="328"/>
        <end position="353"/>
    </location>
</feature>
<proteinExistence type="predicted"/>
<keyword evidence="1" id="KW-0812">Transmembrane</keyword>
<keyword evidence="1" id="KW-1133">Transmembrane helix</keyword>
<feature type="transmembrane region" description="Helical" evidence="1">
    <location>
        <begin position="285"/>
        <end position="308"/>
    </location>
</feature>
<evidence type="ECO:0000313" key="2">
    <source>
        <dbReference type="EMBL" id="OGE41159.1"/>
    </source>
</evidence>
<evidence type="ECO:0008006" key="4">
    <source>
        <dbReference type="Google" id="ProtNLM"/>
    </source>
</evidence>
<gene>
    <name evidence="2" type="ORF">A3D25_01340</name>
</gene>
<name>A0A1F5KJZ8_9BACT</name>
<feature type="transmembrane region" description="Helical" evidence="1">
    <location>
        <begin position="229"/>
        <end position="247"/>
    </location>
</feature>
<comment type="caution">
    <text evidence="2">The sequence shown here is derived from an EMBL/GenBank/DDBJ whole genome shotgun (WGS) entry which is preliminary data.</text>
</comment>
<accession>A0A1F5KJZ8</accession>
<evidence type="ECO:0000313" key="3">
    <source>
        <dbReference type="Proteomes" id="UP000177328"/>
    </source>
</evidence>
<organism evidence="2 3">
    <name type="scientific">Candidatus Daviesbacteria bacterium RIFCSPHIGHO2_02_FULL_43_12</name>
    <dbReference type="NCBI Taxonomy" id="1797776"/>
    <lineage>
        <taxon>Bacteria</taxon>
        <taxon>Candidatus Daviesiibacteriota</taxon>
    </lineage>
</organism>
<dbReference type="AlphaFoldDB" id="A0A1F5KJZ8"/>
<reference evidence="2 3" key="1">
    <citation type="journal article" date="2016" name="Nat. Commun.">
        <title>Thousands of microbial genomes shed light on interconnected biogeochemical processes in an aquifer system.</title>
        <authorList>
            <person name="Anantharaman K."/>
            <person name="Brown C.T."/>
            <person name="Hug L.A."/>
            <person name="Sharon I."/>
            <person name="Castelle C.J."/>
            <person name="Probst A.J."/>
            <person name="Thomas B.C."/>
            <person name="Singh A."/>
            <person name="Wilkins M.J."/>
            <person name="Karaoz U."/>
            <person name="Brodie E.L."/>
            <person name="Williams K.H."/>
            <person name="Hubbard S.S."/>
            <person name="Banfield J.F."/>
        </authorList>
    </citation>
    <scope>NUCLEOTIDE SEQUENCE [LARGE SCALE GENOMIC DNA]</scope>
</reference>
<dbReference type="InterPro" id="IPR012507">
    <property type="entry name" value="YibE_F"/>
</dbReference>
<dbReference type="Pfam" id="PF07907">
    <property type="entry name" value="YibE_F"/>
    <property type="match status" value="1"/>
</dbReference>
<feature type="transmembrane region" description="Helical" evidence="1">
    <location>
        <begin position="187"/>
        <end position="205"/>
    </location>
</feature>
<evidence type="ECO:0000256" key="1">
    <source>
        <dbReference type="SAM" id="Phobius"/>
    </source>
</evidence>
<sequence>MVLLRTTNYKPPTIYAQSLESGTTIEATVTEILEKKEIQLADRLQHYQKLELRVDSERDKGKLLVIENGNIPVVNQILYKKGDKVTVLAQKDPDGNDFYFITDFVRRDSLVLLTIVFVLITILIGKTSGIKSLLGMIFSFFMIFQFILPRILAGHDPLWTVTFASVFIIPPTFYLSHGFNRKTSISIVATFVSLLVASLMANYFIDTARLTGYASEEAGFLQAAKGGAVNIKGLLLAGIMIGALGILNDITISQASVVEQLKQTAGKIGFWDLYNRAMKVGQDHIASMVNTLVLVYAGASLPLLLLFINNPHPFSEVVNYEIIAEEIVKTLLSSSALVLAVPLTTLLACWSYLRQSKQSD</sequence>
<dbReference type="EMBL" id="MFDD01000002">
    <property type="protein sequence ID" value="OGE41159.1"/>
    <property type="molecule type" value="Genomic_DNA"/>
</dbReference>
<dbReference type="PANTHER" id="PTHR41771">
    <property type="entry name" value="MEMBRANE PROTEIN-RELATED"/>
    <property type="match status" value="1"/>
</dbReference>
<dbReference type="Proteomes" id="UP000177328">
    <property type="component" value="Unassembled WGS sequence"/>
</dbReference>
<feature type="transmembrane region" description="Helical" evidence="1">
    <location>
        <begin position="109"/>
        <end position="125"/>
    </location>
</feature>
<feature type="transmembrane region" description="Helical" evidence="1">
    <location>
        <begin position="132"/>
        <end position="152"/>
    </location>
</feature>
<keyword evidence="1" id="KW-0472">Membrane</keyword>
<protein>
    <recommendedName>
        <fullName evidence="4">YibE/F family protein</fullName>
    </recommendedName>
</protein>
<dbReference type="PANTHER" id="PTHR41771:SF1">
    <property type="entry name" value="MEMBRANE PROTEIN"/>
    <property type="match status" value="1"/>
</dbReference>